<sequence>MLDSTQGVSICLRLTCLRYHPICVSLISS</sequence>
<name>A0A0E9VXL3_ANGAN</name>
<accession>A0A0E9VXL3</accession>
<reference evidence="1" key="2">
    <citation type="journal article" date="2015" name="Fish Shellfish Immunol.">
        <title>Early steps in the European eel (Anguilla anguilla)-Vibrio vulnificus interaction in the gills: Role of the RtxA13 toxin.</title>
        <authorList>
            <person name="Callol A."/>
            <person name="Pajuelo D."/>
            <person name="Ebbesson L."/>
            <person name="Teles M."/>
            <person name="MacKenzie S."/>
            <person name="Amaro C."/>
        </authorList>
    </citation>
    <scope>NUCLEOTIDE SEQUENCE</scope>
</reference>
<dbReference type="AlphaFoldDB" id="A0A0E9VXL3"/>
<reference evidence="1" key="1">
    <citation type="submission" date="2014-11" db="EMBL/GenBank/DDBJ databases">
        <authorList>
            <person name="Amaro Gonzalez C."/>
        </authorList>
    </citation>
    <scope>NUCLEOTIDE SEQUENCE</scope>
</reference>
<proteinExistence type="predicted"/>
<dbReference type="EMBL" id="GBXM01027644">
    <property type="protein sequence ID" value="JAH80933.1"/>
    <property type="molecule type" value="Transcribed_RNA"/>
</dbReference>
<protein>
    <submittedName>
        <fullName evidence="1">Uncharacterized protein</fullName>
    </submittedName>
</protein>
<dbReference type="EMBL" id="GBXM01025801">
    <property type="protein sequence ID" value="JAH82776.1"/>
    <property type="molecule type" value="Transcribed_RNA"/>
</dbReference>
<evidence type="ECO:0000313" key="1">
    <source>
        <dbReference type="EMBL" id="JAH82776.1"/>
    </source>
</evidence>
<organism evidence="1">
    <name type="scientific">Anguilla anguilla</name>
    <name type="common">European freshwater eel</name>
    <name type="synonym">Muraena anguilla</name>
    <dbReference type="NCBI Taxonomy" id="7936"/>
    <lineage>
        <taxon>Eukaryota</taxon>
        <taxon>Metazoa</taxon>
        <taxon>Chordata</taxon>
        <taxon>Craniata</taxon>
        <taxon>Vertebrata</taxon>
        <taxon>Euteleostomi</taxon>
        <taxon>Actinopterygii</taxon>
        <taxon>Neopterygii</taxon>
        <taxon>Teleostei</taxon>
        <taxon>Anguilliformes</taxon>
        <taxon>Anguillidae</taxon>
        <taxon>Anguilla</taxon>
    </lineage>
</organism>